<dbReference type="SUPFAM" id="SSF54928">
    <property type="entry name" value="RNA-binding domain, RBD"/>
    <property type="match status" value="1"/>
</dbReference>
<feature type="compositionally biased region" description="Low complexity" evidence="1">
    <location>
        <begin position="309"/>
        <end position="325"/>
    </location>
</feature>
<feature type="compositionally biased region" description="Low complexity" evidence="1">
    <location>
        <begin position="7"/>
        <end position="18"/>
    </location>
</feature>
<gene>
    <name evidence="2" type="ORF">CTOB1V02_LOCUS5611</name>
</gene>
<evidence type="ECO:0000313" key="2">
    <source>
        <dbReference type="EMBL" id="CAD7227712.1"/>
    </source>
</evidence>
<dbReference type="GO" id="GO:0003723">
    <property type="term" value="F:RNA binding"/>
    <property type="evidence" value="ECO:0007669"/>
    <property type="project" value="UniProtKB-UniRule"/>
</dbReference>
<feature type="region of interest" description="Disordered" evidence="1">
    <location>
        <begin position="1"/>
        <end position="112"/>
    </location>
</feature>
<dbReference type="OrthoDB" id="3800936at2759"/>
<dbReference type="Pfam" id="PF00076">
    <property type="entry name" value="RRM_1"/>
    <property type="match status" value="1"/>
</dbReference>
<dbReference type="InterPro" id="IPR000504">
    <property type="entry name" value="RRM_dom"/>
</dbReference>
<dbReference type="AlphaFoldDB" id="A0A7R8ZN13"/>
<organism evidence="2">
    <name type="scientific">Cyprideis torosa</name>
    <dbReference type="NCBI Taxonomy" id="163714"/>
    <lineage>
        <taxon>Eukaryota</taxon>
        <taxon>Metazoa</taxon>
        <taxon>Ecdysozoa</taxon>
        <taxon>Arthropoda</taxon>
        <taxon>Crustacea</taxon>
        <taxon>Oligostraca</taxon>
        <taxon>Ostracoda</taxon>
        <taxon>Podocopa</taxon>
        <taxon>Podocopida</taxon>
        <taxon>Cytherocopina</taxon>
        <taxon>Cytheroidea</taxon>
        <taxon>Cytherideidae</taxon>
        <taxon>Cyprideis</taxon>
    </lineage>
</organism>
<feature type="non-terminal residue" evidence="2">
    <location>
        <position position="1"/>
    </location>
</feature>
<dbReference type="PROSITE" id="PS50102">
    <property type="entry name" value="RRM"/>
    <property type="match status" value="2"/>
</dbReference>
<feature type="compositionally biased region" description="Polar residues" evidence="1">
    <location>
        <begin position="92"/>
        <end position="103"/>
    </location>
</feature>
<proteinExistence type="predicted"/>
<name>A0A7R8ZN13_9CRUS</name>
<accession>A0A7R8ZN13</accession>
<feature type="compositionally biased region" description="Polar residues" evidence="1">
    <location>
        <begin position="58"/>
        <end position="85"/>
    </location>
</feature>
<sequence>MSSQEVSSGGIEGLSSSSKYPCGGGRPRKRSWNLPHGGKRAGKPSHSKNSLGNSSSLETSGICSDVSLQNKTSSSLGEFSTSEPSSMPRIPEQSNRLESSMEPNEQFVDKEPANQDFVTSVFGEADIIEAEKSLKDFLDRNSEVTNKKLCKVYIQGVAESCNLSEMSAYFEEHFGKVNCIDSVLGLATITFEQRKAGMEAIKHLGGQGFHIRLWDAPDLDESNVYFSHLPKAMGETDLSLLVEKWAPVLTTKIMRNGVGSTGSGFTRLHNAKDSPKVIRALNGAKLAGSDEPIEARLAFRGSKRDQNGPSETTPTSSTSKSQCPTGYFDQTILDPPLTTIYQCDSGFNIADSEGCIPIEYSAMITGVLLPEEYQESLADRVQWLQRDGTSQPLVFFFDKELPILGVYEPDSRVYLGRVCDAATLKGCEIAYEVALSGHPRPQV</sequence>
<feature type="compositionally biased region" description="Low complexity" evidence="1">
    <location>
        <begin position="47"/>
        <end position="57"/>
    </location>
</feature>
<dbReference type="EMBL" id="OB661231">
    <property type="protein sequence ID" value="CAD7227712.1"/>
    <property type="molecule type" value="Genomic_DNA"/>
</dbReference>
<feature type="compositionally biased region" description="Basic residues" evidence="1">
    <location>
        <begin position="26"/>
        <end position="46"/>
    </location>
</feature>
<feature type="region of interest" description="Disordered" evidence="1">
    <location>
        <begin position="298"/>
        <end position="326"/>
    </location>
</feature>
<dbReference type="SMART" id="SM00360">
    <property type="entry name" value="RRM"/>
    <property type="match status" value="2"/>
</dbReference>
<reference evidence="2" key="1">
    <citation type="submission" date="2020-11" db="EMBL/GenBank/DDBJ databases">
        <authorList>
            <person name="Tran Van P."/>
        </authorList>
    </citation>
    <scope>NUCLEOTIDE SEQUENCE</scope>
</reference>
<dbReference type="InterPro" id="IPR012677">
    <property type="entry name" value="Nucleotide-bd_a/b_plait_sf"/>
</dbReference>
<evidence type="ECO:0000256" key="1">
    <source>
        <dbReference type="SAM" id="MobiDB-lite"/>
    </source>
</evidence>
<dbReference type="Gene3D" id="3.30.70.330">
    <property type="match status" value="1"/>
</dbReference>
<dbReference type="InterPro" id="IPR035979">
    <property type="entry name" value="RBD_domain_sf"/>
</dbReference>
<protein>
    <submittedName>
        <fullName evidence="2">Uncharacterized protein</fullName>
    </submittedName>
</protein>